<feature type="transmembrane region" description="Helical" evidence="1">
    <location>
        <begin position="7"/>
        <end position="29"/>
    </location>
</feature>
<dbReference type="GO" id="GO:0004190">
    <property type="term" value="F:aspartic-type endopeptidase activity"/>
    <property type="evidence" value="ECO:0007669"/>
    <property type="project" value="UniProtKB-EC"/>
</dbReference>
<dbReference type="EMBL" id="JAVJAN010000079">
    <property type="protein sequence ID" value="MDR5588947.1"/>
    <property type="molecule type" value="Genomic_DNA"/>
</dbReference>
<feature type="transmembrane region" description="Helical" evidence="1">
    <location>
        <begin position="155"/>
        <end position="177"/>
    </location>
</feature>
<dbReference type="Proteomes" id="UP001256646">
    <property type="component" value="Unassembled WGS sequence"/>
</dbReference>
<comment type="caution">
    <text evidence="2">The sequence shown here is derived from an EMBL/GenBank/DDBJ whole genome shotgun (WGS) entry which is preliminary data.</text>
</comment>
<feature type="transmembrane region" description="Helical" evidence="1">
    <location>
        <begin position="35"/>
        <end position="56"/>
    </location>
</feature>
<evidence type="ECO:0000313" key="2">
    <source>
        <dbReference type="EMBL" id="MDR5588947.1"/>
    </source>
</evidence>
<keyword evidence="3" id="KW-1185">Reference proteome</keyword>
<keyword evidence="2" id="KW-0378">Hydrolase</keyword>
<organism evidence="2 3">
    <name type="scientific">Clostridium aquiflavi</name>
    <dbReference type="NCBI Taxonomy" id="3073603"/>
    <lineage>
        <taxon>Bacteria</taxon>
        <taxon>Bacillati</taxon>
        <taxon>Bacillota</taxon>
        <taxon>Clostridia</taxon>
        <taxon>Eubacteriales</taxon>
        <taxon>Clostridiaceae</taxon>
        <taxon>Clostridium</taxon>
    </lineage>
</organism>
<feature type="transmembrane region" description="Helical" evidence="1">
    <location>
        <begin position="197"/>
        <end position="216"/>
    </location>
</feature>
<keyword evidence="1" id="KW-1133">Transmembrane helix</keyword>
<accession>A0ABU1ELJ6</accession>
<keyword evidence="1" id="KW-0812">Transmembrane</keyword>
<evidence type="ECO:0000256" key="1">
    <source>
        <dbReference type="SAM" id="Phobius"/>
    </source>
</evidence>
<proteinExistence type="predicted"/>
<dbReference type="InterPro" id="IPR001872">
    <property type="entry name" value="Peptidase_A8"/>
</dbReference>
<feature type="transmembrane region" description="Helical" evidence="1">
    <location>
        <begin position="123"/>
        <end position="143"/>
    </location>
</feature>
<sequence>MNNKKILTVSILPLMWFLYFLFELFTGRIKDTPTVMLNIFLMFLFALVGLFIYKIGYKNQNGFKFKTMLKLFLSLMLIDQGIKIFIKLFYFDTYINIIPNLLSFNPIINTDGSWLNARFGTNVSFTLLIFFNIIALFVFVEIYRYSLYKGNKDFWADMSFLFIFSGALCSLIDKLFYGGSLDFIGISNLFIADIKDIYINLGILFFILTLFNNGYLSSDEETTLKEDLQNLRCFLTFIKDDISSKFKLLKNKQN</sequence>
<name>A0ABU1ELJ6_9CLOT</name>
<reference evidence="2 3" key="1">
    <citation type="submission" date="2023-09" db="EMBL/GenBank/DDBJ databases">
        <authorList>
            <person name="Zhai L."/>
        </authorList>
    </citation>
    <scope>NUCLEOTIDE SEQUENCE [LARGE SCALE GENOMIC DNA]</scope>
    <source>
        <strain evidence="2 3">5 N-1</strain>
    </source>
</reference>
<protein>
    <submittedName>
        <fullName evidence="2">Signal peptidase II</fullName>
        <ecNumber evidence="2">3.4.23.36</ecNumber>
    </submittedName>
</protein>
<dbReference type="EC" id="3.4.23.36" evidence="2"/>
<dbReference type="Pfam" id="PF01252">
    <property type="entry name" value="Peptidase_A8"/>
    <property type="match status" value="1"/>
</dbReference>
<dbReference type="RefSeq" id="WP_252217015.1">
    <property type="nucleotide sequence ID" value="NZ_JAVJAN010000079.1"/>
</dbReference>
<evidence type="ECO:0000313" key="3">
    <source>
        <dbReference type="Proteomes" id="UP001256646"/>
    </source>
</evidence>
<feature type="transmembrane region" description="Helical" evidence="1">
    <location>
        <begin position="68"/>
        <end position="91"/>
    </location>
</feature>
<keyword evidence="1" id="KW-0472">Membrane</keyword>
<gene>
    <name evidence="2" type="ORF">RGC78_15900</name>
</gene>